<evidence type="ECO:0000256" key="7">
    <source>
        <dbReference type="RuleBase" id="RU004504"/>
    </source>
</evidence>
<evidence type="ECO:0000259" key="9">
    <source>
        <dbReference type="Pfam" id="PF00266"/>
    </source>
</evidence>
<evidence type="ECO:0000256" key="8">
    <source>
        <dbReference type="RuleBase" id="RU004506"/>
    </source>
</evidence>
<evidence type="ECO:0000256" key="6">
    <source>
        <dbReference type="ARBA" id="ARBA00050776"/>
    </source>
</evidence>
<dbReference type="EMBL" id="ADNS01000002">
    <property type="protein sequence ID" value="EFG82404.1"/>
    <property type="molecule type" value="Genomic_DNA"/>
</dbReference>
<comment type="caution">
    <text evidence="10">The sequence shown here is derived from an EMBL/GenBank/DDBJ whole genome shotgun (WGS) entry which is preliminary data.</text>
</comment>
<proteinExistence type="inferred from homology"/>
<evidence type="ECO:0000313" key="11">
    <source>
        <dbReference type="Proteomes" id="UP000006015"/>
    </source>
</evidence>
<comment type="cofactor">
    <cofactor evidence="1 7">
        <name>pyridoxal 5'-phosphate</name>
        <dbReference type="ChEBI" id="CHEBI:597326"/>
    </cofactor>
</comment>
<evidence type="ECO:0000256" key="2">
    <source>
        <dbReference type="ARBA" id="ARBA00010447"/>
    </source>
</evidence>
<dbReference type="CDD" id="cd06453">
    <property type="entry name" value="SufS_like"/>
    <property type="match status" value="1"/>
</dbReference>
<reference evidence="10 11" key="1">
    <citation type="submission" date="2010-04" db="EMBL/GenBank/DDBJ databases">
        <authorList>
            <person name="Weinstock G."/>
            <person name="Sodergren E."/>
            <person name="Clifton S."/>
            <person name="Fulton L."/>
            <person name="Fulton B."/>
            <person name="Courtney L."/>
            <person name="Fronick C."/>
            <person name="Harrison M."/>
            <person name="Strong C."/>
            <person name="Farmer C."/>
            <person name="Delahaunty K."/>
            <person name="Markovic C."/>
            <person name="Hall O."/>
            <person name="Minx P."/>
            <person name="Tomlinson C."/>
            <person name="Mitreva M."/>
            <person name="Hou S."/>
            <person name="Wollam A."/>
            <person name="Pepin K.H."/>
            <person name="Johnson M."/>
            <person name="Bhonagiri V."/>
            <person name="Zhang X."/>
            <person name="Suruliraj S."/>
            <person name="Warren W."/>
            <person name="Chinwalla A."/>
            <person name="Mardis E.R."/>
            <person name="Wilson R.K."/>
        </authorList>
    </citation>
    <scope>NUCLEOTIDE SEQUENCE [LARGE SCALE GENOMIC DNA]</scope>
    <source>
        <strain evidence="10 11">DSM 20306</strain>
    </source>
</reference>
<dbReference type="RefSeq" id="WP_003845880.1">
    <property type="nucleotide sequence ID" value="NZ_CP009244.1"/>
</dbReference>
<dbReference type="PANTHER" id="PTHR43586:SF8">
    <property type="entry name" value="CYSTEINE DESULFURASE 1, CHLOROPLASTIC"/>
    <property type="match status" value="1"/>
</dbReference>
<dbReference type="NCBIfam" id="TIGR01979">
    <property type="entry name" value="sufS"/>
    <property type="match status" value="1"/>
</dbReference>
<evidence type="ECO:0000256" key="3">
    <source>
        <dbReference type="ARBA" id="ARBA00012239"/>
    </source>
</evidence>
<dbReference type="EC" id="2.8.1.7" evidence="3 8"/>
<evidence type="ECO:0000256" key="5">
    <source>
        <dbReference type="ARBA" id="ARBA00022898"/>
    </source>
</evidence>
<keyword evidence="11" id="KW-1185">Reference proteome</keyword>
<dbReference type="PANTHER" id="PTHR43586">
    <property type="entry name" value="CYSTEINE DESULFURASE"/>
    <property type="match status" value="1"/>
</dbReference>
<gene>
    <name evidence="10" type="primary">sufS</name>
    <name evidence="10" type="ORF">HMPREF0281_00435</name>
</gene>
<dbReference type="InterPro" id="IPR015421">
    <property type="entry name" value="PyrdxlP-dep_Trfase_major"/>
</dbReference>
<dbReference type="Gene3D" id="3.90.1150.10">
    <property type="entry name" value="Aspartate Aminotransferase, domain 1"/>
    <property type="match status" value="1"/>
</dbReference>
<dbReference type="Pfam" id="PF00266">
    <property type="entry name" value="Aminotran_5"/>
    <property type="match status" value="1"/>
</dbReference>
<accession>A0ABP2IMP2</accession>
<dbReference type="SUPFAM" id="SSF53383">
    <property type="entry name" value="PLP-dependent transferases"/>
    <property type="match status" value="1"/>
</dbReference>
<dbReference type="PROSITE" id="PS00595">
    <property type="entry name" value="AA_TRANSFER_CLASS_5"/>
    <property type="match status" value="1"/>
</dbReference>
<keyword evidence="5 8" id="KW-0663">Pyridoxal phosphate</keyword>
<keyword evidence="4 8" id="KW-0808">Transferase</keyword>
<evidence type="ECO:0000313" key="10">
    <source>
        <dbReference type="EMBL" id="EFG82404.1"/>
    </source>
</evidence>
<dbReference type="InterPro" id="IPR015422">
    <property type="entry name" value="PyrdxlP-dep_Trfase_small"/>
</dbReference>
<organism evidence="10 11">
    <name type="scientific">Corynebacterium ammoniagenes DSM 20306</name>
    <dbReference type="NCBI Taxonomy" id="649754"/>
    <lineage>
        <taxon>Bacteria</taxon>
        <taxon>Bacillati</taxon>
        <taxon>Actinomycetota</taxon>
        <taxon>Actinomycetes</taxon>
        <taxon>Mycobacteriales</taxon>
        <taxon>Corynebacteriaceae</taxon>
        <taxon>Corynebacterium</taxon>
    </lineage>
</organism>
<comment type="function">
    <text evidence="8">Catalyzes the removal of elemental sulfur and selenium atoms from L-cysteine, L-cystine, L-selenocysteine, and L-selenocystine to produce L-alanine.</text>
</comment>
<dbReference type="InterPro" id="IPR010970">
    <property type="entry name" value="Cys_dSase_SufS"/>
</dbReference>
<dbReference type="Proteomes" id="UP000006015">
    <property type="component" value="Unassembled WGS sequence"/>
</dbReference>
<name>A0ABP2IMP2_CORAM</name>
<comment type="catalytic activity">
    <reaction evidence="6 8">
        <text>(sulfur carrier)-H + L-cysteine = (sulfur carrier)-SH + L-alanine</text>
        <dbReference type="Rhea" id="RHEA:43892"/>
        <dbReference type="Rhea" id="RHEA-COMP:14737"/>
        <dbReference type="Rhea" id="RHEA-COMP:14739"/>
        <dbReference type="ChEBI" id="CHEBI:29917"/>
        <dbReference type="ChEBI" id="CHEBI:35235"/>
        <dbReference type="ChEBI" id="CHEBI:57972"/>
        <dbReference type="ChEBI" id="CHEBI:64428"/>
        <dbReference type="EC" id="2.8.1.7"/>
    </reaction>
</comment>
<dbReference type="InterPro" id="IPR015424">
    <property type="entry name" value="PyrdxlP-dep_Trfase"/>
</dbReference>
<comment type="similarity">
    <text evidence="2 8">Belongs to the class-V pyridoxal-phosphate-dependent aminotransferase family. Csd subfamily.</text>
</comment>
<evidence type="ECO:0000256" key="1">
    <source>
        <dbReference type="ARBA" id="ARBA00001933"/>
    </source>
</evidence>
<feature type="domain" description="Aminotransferase class V" evidence="9">
    <location>
        <begin position="29"/>
        <end position="402"/>
    </location>
</feature>
<sequence length="416" mass="44931">MSTPAIDIESIRSQFPVLSRTVRGDKPLVYLDSGATSQRPLPVWKAEENFVLNTFAPVHRGAYQLAEEATDAYEEARDAIAEFVGADGHEIAFTKNATEALNEVAFVLGDSRAGDLQVTADDTIVITELEHHANLVPWQELAERTGATLKWYKATEDGGVDLDSLELDDSVKVVAFTHQSNVTGAVVDVAEMVRRAKAVGALTVLDACQSVPHMPVDFHELDVDFAAFSGHKMCGPSGVGVLYGKAEHLDNLPPFLTGGSMIEVVTMEKTTFAAPPQRFEAGTQMTSQVVGLGAAVKFLSEIGMENIHAHEQDLTAYGLEKLSAIEGLRIVGPTSPENRGAAISFQVEGIHPHDLGQVLDDHGVCIRVGHHCAWPVHRTMGVQSTARASFYLYNTRDEIDALADAIVAAKKFFGVN</sequence>
<protein>
    <recommendedName>
        <fullName evidence="3 8">Cysteine desulfurase</fullName>
        <ecNumber evidence="3 8">2.8.1.7</ecNumber>
    </recommendedName>
</protein>
<dbReference type="Gene3D" id="3.40.640.10">
    <property type="entry name" value="Type I PLP-dependent aspartate aminotransferase-like (Major domain)"/>
    <property type="match status" value="1"/>
</dbReference>
<evidence type="ECO:0000256" key="4">
    <source>
        <dbReference type="ARBA" id="ARBA00022679"/>
    </source>
</evidence>
<dbReference type="InterPro" id="IPR020578">
    <property type="entry name" value="Aminotrans_V_PyrdxlP_BS"/>
</dbReference>
<dbReference type="InterPro" id="IPR000192">
    <property type="entry name" value="Aminotrans_V_dom"/>
</dbReference>